<accession>A0AAU9K9S4</accession>
<proteinExistence type="predicted"/>
<feature type="domain" description="PiggyBac transposable element-derived protein" evidence="1">
    <location>
        <begin position="51"/>
        <end position="107"/>
    </location>
</feature>
<dbReference type="EMBL" id="CAJZBQ010000062">
    <property type="protein sequence ID" value="CAG9335213.1"/>
    <property type="molecule type" value="Genomic_DNA"/>
</dbReference>
<reference evidence="2" key="1">
    <citation type="submission" date="2021-09" db="EMBL/GenBank/DDBJ databases">
        <authorList>
            <consortium name="AG Swart"/>
            <person name="Singh M."/>
            <person name="Singh A."/>
            <person name="Seah K."/>
            <person name="Emmerich C."/>
        </authorList>
    </citation>
    <scope>NUCLEOTIDE SEQUENCE</scope>
    <source>
        <strain evidence="2">ATCC30299</strain>
    </source>
</reference>
<dbReference type="InterPro" id="IPR029526">
    <property type="entry name" value="PGBD"/>
</dbReference>
<dbReference type="AlphaFoldDB" id="A0AAU9K9S4"/>
<evidence type="ECO:0000313" key="2">
    <source>
        <dbReference type="EMBL" id="CAG9335213.1"/>
    </source>
</evidence>
<dbReference type="Proteomes" id="UP001162131">
    <property type="component" value="Unassembled WGS sequence"/>
</dbReference>
<gene>
    <name evidence="2" type="ORF">BSTOLATCC_MIC63692</name>
</gene>
<organism evidence="2 3">
    <name type="scientific">Blepharisma stoltei</name>
    <dbReference type="NCBI Taxonomy" id="1481888"/>
    <lineage>
        <taxon>Eukaryota</taxon>
        <taxon>Sar</taxon>
        <taxon>Alveolata</taxon>
        <taxon>Ciliophora</taxon>
        <taxon>Postciliodesmatophora</taxon>
        <taxon>Heterotrichea</taxon>
        <taxon>Heterotrichida</taxon>
        <taxon>Blepharismidae</taxon>
        <taxon>Blepharisma</taxon>
    </lineage>
</organism>
<dbReference type="Pfam" id="PF13843">
    <property type="entry name" value="DDE_Tnp_1_7"/>
    <property type="match status" value="1"/>
</dbReference>
<evidence type="ECO:0000313" key="3">
    <source>
        <dbReference type="Proteomes" id="UP001162131"/>
    </source>
</evidence>
<comment type="caution">
    <text evidence="2">The sequence shown here is derived from an EMBL/GenBank/DDBJ whole genome shotgun (WGS) entry which is preliminary data.</text>
</comment>
<name>A0AAU9K9S4_9CILI</name>
<protein>
    <recommendedName>
        <fullName evidence="1">PiggyBac transposable element-derived protein domain-containing protein</fullName>
    </recommendedName>
</protein>
<keyword evidence="3" id="KW-1185">Reference proteome</keyword>
<sequence>MDAYPIKMGCMQPTDSGFQGWNEVQPEYFEEMEVECEKPNIRVPDNYSITEIFNLFFTSEVLQDIVSYTNQTFESKRSRGKLKERDEYWHELSEIELLKYIIIIMTAYYN</sequence>
<evidence type="ECO:0000259" key="1">
    <source>
        <dbReference type="Pfam" id="PF13843"/>
    </source>
</evidence>